<reference evidence="5" key="2">
    <citation type="submission" date="2025-08" db="UniProtKB">
        <authorList>
            <consortium name="Ensembl"/>
        </authorList>
    </citation>
    <scope>IDENTIFICATION</scope>
    <source>
        <strain evidence="5">Thorbecke</strain>
    </source>
</reference>
<feature type="compositionally biased region" description="Basic and acidic residues" evidence="3">
    <location>
        <begin position="155"/>
        <end position="165"/>
    </location>
</feature>
<reference evidence="5 6" key="1">
    <citation type="journal article" date="2011" name="Nature">
        <title>A high-resolution map of human evolutionary constraint using 29 mammals.</title>
        <authorList>
            <person name="Lindblad-Toh K."/>
            <person name="Garber M."/>
            <person name="Zuk O."/>
            <person name="Lin M.F."/>
            <person name="Parker B.J."/>
            <person name="Washietl S."/>
            <person name="Kheradpour P."/>
            <person name="Ernst J."/>
            <person name="Jordan G."/>
            <person name="Mauceli E."/>
            <person name="Ward L.D."/>
            <person name="Lowe C.B."/>
            <person name="Holloway A.K."/>
            <person name="Clamp M."/>
            <person name="Gnerre S."/>
            <person name="Alfoldi J."/>
            <person name="Beal K."/>
            <person name="Chang J."/>
            <person name="Clawson H."/>
            <person name="Cuff J."/>
            <person name="Di Palma F."/>
            <person name="Fitzgerald S."/>
            <person name="Flicek P."/>
            <person name="Guttman M."/>
            <person name="Hubisz M.J."/>
            <person name="Jaffe D.B."/>
            <person name="Jungreis I."/>
            <person name="Kent W.J."/>
            <person name="Kostka D."/>
            <person name="Lara M."/>
            <person name="Martins A.L."/>
            <person name="Massingham T."/>
            <person name="Moltke I."/>
            <person name="Raney B.J."/>
            <person name="Rasmussen M.D."/>
            <person name="Robinson J."/>
            <person name="Stark A."/>
            <person name="Vilella A.J."/>
            <person name="Wen J."/>
            <person name="Xie X."/>
            <person name="Zody M.C."/>
            <person name="Baldwin J."/>
            <person name="Bloom T."/>
            <person name="Chin C.W."/>
            <person name="Heiman D."/>
            <person name="Nicol R."/>
            <person name="Nusbaum C."/>
            <person name="Young S."/>
            <person name="Wilkinson J."/>
            <person name="Worley K.C."/>
            <person name="Kovar C.L."/>
            <person name="Muzny D.M."/>
            <person name="Gibbs R.A."/>
            <person name="Cree A."/>
            <person name="Dihn H.H."/>
            <person name="Fowler G."/>
            <person name="Jhangiani S."/>
            <person name="Joshi V."/>
            <person name="Lee S."/>
            <person name="Lewis L.R."/>
            <person name="Nazareth L.V."/>
            <person name="Okwuonu G."/>
            <person name="Santibanez J."/>
            <person name="Warren W.C."/>
            <person name="Mardis E.R."/>
            <person name="Weinstock G.M."/>
            <person name="Wilson R.K."/>
            <person name="Delehaunty K."/>
            <person name="Dooling D."/>
            <person name="Fronik C."/>
            <person name="Fulton L."/>
            <person name="Fulton B."/>
            <person name="Graves T."/>
            <person name="Minx P."/>
            <person name="Sodergren E."/>
            <person name="Birney E."/>
            <person name="Margulies E.H."/>
            <person name="Herrero J."/>
            <person name="Green E.D."/>
            <person name="Haussler D."/>
            <person name="Siepel A."/>
            <person name="Goldman N."/>
            <person name="Pollard K.S."/>
            <person name="Pedersen J.S."/>
            <person name="Lander E.S."/>
            <person name="Kellis M."/>
        </authorList>
    </citation>
    <scope>NUCLEOTIDE SEQUENCE [LARGE SCALE GENOMIC DNA]</scope>
    <source>
        <strain evidence="5 6">Thorbecke inbred</strain>
    </source>
</reference>
<dbReference type="PANTHER" id="PTHR10281">
    <property type="entry name" value="MEMBRANE-ASSOCIATED PROGESTERONE RECEPTOR COMPONENT-RELATED"/>
    <property type="match status" value="1"/>
</dbReference>
<comment type="similarity">
    <text evidence="2">Belongs to the cytochrome b5 family. MAPR subfamily.</text>
</comment>
<dbReference type="SMART" id="SM01117">
    <property type="entry name" value="Cyt-b5"/>
    <property type="match status" value="1"/>
</dbReference>
<evidence type="ECO:0000313" key="5">
    <source>
        <dbReference type="Ensembl" id="ENSOCUP00000029577.1"/>
    </source>
</evidence>
<dbReference type="EMBL" id="AAGW02068248">
    <property type="status" value="NOT_ANNOTATED_CDS"/>
    <property type="molecule type" value="Genomic_DNA"/>
</dbReference>
<dbReference type="GeneTree" id="ENSGT00940000159744"/>
<protein>
    <recommendedName>
        <fullName evidence="4">Cytochrome b5 heme-binding domain-containing protein</fullName>
    </recommendedName>
</protein>
<dbReference type="GO" id="GO:0016020">
    <property type="term" value="C:membrane"/>
    <property type="evidence" value="ECO:0007669"/>
    <property type="project" value="TreeGrafter"/>
</dbReference>
<dbReference type="InterPro" id="IPR001199">
    <property type="entry name" value="Cyt_B5-like_heme/steroid-bd"/>
</dbReference>
<dbReference type="STRING" id="9986.ENSOCUP00000029577"/>
<keyword evidence="6" id="KW-1185">Reference proteome</keyword>
<dbReference type="FunFam" id="3.10.120.10:FF:000003">
    <property type="entry name" value="membrane-associated progesterone receptor component 1"/>
    <property type="match status" value="1"/>
</dbReference>
<dbReference type="InParanoid" id="A0A5F9C6V5"/>
<evidence type="ECO:0000313" key="6">
    <source>
        <dbReference type="Proteomes" id="UP000001811"/>
    </source>
</evidence>
<dbReference type="Ensembl" id="ENSOCUT00000022308.2">
    <property type="protein sequence ID" value="ENSOCUP00000029577.1"/>
    <property type="gene ID" value="ENSOCUG00000026812.2"/>
</dbReference>
<evidence type="ECO:0000259" key="4">
    <source>
        <dbReference type="SMART" id="SM01117"/>
    </source>
</evidence>
<reference evidence="5" key="3">
    <citation type="submission" date="2025-09" db="UniProtKB">
        <authorList>
            <consortium name="Ensembl"/>
        </authorList>
    </citation>
    <scope>IDENTIFICATION</scope>
    <source>
        <strain evidence="5">Thorbecke</strain>
    </source>
</reference>
<feature type="domain" description="Cytochrome b5 heme-binding" evidence="4">
    <location>
        <begin position="45"/>
        <end position="141"/>
    </location>
</feature>
<feature type="compositionally biased region" description="Low complexity" evidence="3">
    <location>
        <begin position="15"/>
        <end position="24"/>
    </location>
</feature>
<feature type="region of interest" description="Disordered" evidence="3">
    <location>
        <begin position="133"/>
        <end position="165"/>
    </location>
</feature>
<dbReference type="Proteomes" id="UP000001811">
    <property type="component" value="Chromosome 5"/>
</dbReference>
<keyword evidence="1" id="KW-0446">Lipid-binding</keyword>
<dbReference type="GO" id="GO:0005783">
    <property type="term" value="C:endoplasmic reticulum"/>
    <property type="evidence" value="ECO:0007669"/>
    <property type="project" value="TreeGrafter"/>
</dbReference>
<feature type="region of interest" description="Disordered" evidence="3">
    <location>
        <begin position="1"/>
        <end position="43"/>
    </location>
</feature>
<sequence length="165" mass="18151">MAAGDGDVKVGTPGSGSESSSYRRGSGGGEESPAASLPRMKMQDASLEQLRQYDGSRTPRILLTVNGKVFCVTKGSRFSGPYGIFAGTDASSGLATFCLDKDALRDEYDDLSDLNAVQTESVQEWEMQLKEKYDWPAPRLPKPEEPSEYTEEEDTKDHNKQDWTL</sequence>
<dbReference type="GO" id="GO:0005496">
    <property type="term" value="F:steroid binding"/>
    <property type="evidence" value="ECO:0007669"/>
    <property type="project" value="UniProtKB-KW"/>
</dbReference>
<keyword evidence="1" id="KW-0754">Steroid-binding</keyword>
<proteinExistence type="inferred from homology"/>
<dbReference type="SUPFAM" id="SSF55856">
    <property type="entry name" value="Cytochrome b5-like heme/steroid binding domain"/>
    <property type="match status" value="1"/>
</dbReference>
<evidence type="ECO:0000256" key="1">
    <source>
        <dbReference type="ARBA" id="ARBA00022665"/>
    </source>
</evidence>
<name>A0A5F9C6V5_RABIT</name>
<dbReference type="InterPro" id="IPR036400">
    <property type="entry name" value="Cyt_B5-like_heme/steroid_sf"/>
</dbReference>
<dbReference type="PANTHER" id="PTHR10281:SF24">
    <property type="entry name" value="MEMBRANE-ASSOCIATED PROGESTERONE RECEPTOR COMPONENT 2"/>
    <property type="match status" value="1"/>
</dbReference>
<dbReference type="SMR" id="A0A5F9C6V5"/>
<organism evidence="5 6">
    <name type="scientific">Oryctolagus cuniculus</name>
    <name type="common">Rabbit</name>
    <dbReference type="NCBI Taxonomy" id="9986"/>
    <lineage>
        <taxon>Eukaryota</taxon>
        <taxon>Metazoa</taxon>
        <taxon>Chordata</taxon>
        <taxon>Craniata</taxon>
        <taxon>Vertebrata</taxon>
        <taxon>Euteleostomi</taxon>
        <taxon>Mammalia</taxon>
        <taxon>Eutheria</taxon>
        <taxon>Euarchontoglires</taxon>
        <taxon>Glires</taxon>
        <taxon>Lagomorpha</taxon>
        <taxon>Leporidae</taxon>
        <taxon>Oryctolagus</taxon>
    </lineage>
</organism>
<evidence type="ECO:0000256" key="2">
    <source>
        <dbReference type="ARBA" id="ARBA00038357"/>
    </source>
</evidence>
<accession>A0A5F9C6V5</accession>
<dbReference type="InterPro" id="IPR050577">
    <property type="entry name" value="MAPR/NEUFC/NENF-like"/>
</dbReference>
<dbReference type="AlphaFoldDB" id="A0A5F9C6V5"/>
<dbReference type="Gene3D" id="3.10.120.10">
    <property type="entry name" value="Cytochrome b5-like heme/steroid binding domain"/>
    <property type="match status" value="1"/>
</dbReference>
<evidence type="ECO:0000256" key="3">
    <source>
        <dbReference type="SAM" id="MobiDB-lite"/>
    </source>
</evidence>